<feature type="binding site" evidence="9">
    <location>
        <begin position="183"/>
        <end position="187"/>
    </location>
    <ligand>
        <name>GTP</name>
        <dbReference type="ChEBI" id="CHEBI:37565"/>
    </ligand>
</feature>
<comment type="subunit">
    <text evidence="9">Part of the signal recognition particle protein translocation system, which is composed of SRP and FtsY.</text>
</comment>
<dbReference type="InterPro" id="IPR013822">
    <property type="entry name" value="Signal_recog_particl_SRP54_hlx"/>
</dbReference>
<dbReference type="PANTHER" id="PTHR43134:SF1">
    <property type="entry name" value="SIGNAL RECOGNITION PARTICLE RECEPTOR SUBUNIT ALPHA"/>
    <property type="match status" value="1"/>
</dbReference>
<evidence type="ECO:0000313" key="11">
    <source>
        <dbReference type="EMBL" id="PZR81243.1"/>
    </source>
</evidence>
<dbReference type="EC" id="3.6.5.4" evidence="9"/>
<comment type="catalytic activity">
    <reaction evidence="8 9">
        <text>GTP + H2O = GDP + phosphate + H(+)</text>
        <dbReference type="Rhea" id="RHEA:19669"/>
        <dbReference type="ChEBI" id="CHEBI:15377"/>
        <dbReference type="ChEBI" id="CHEBI:15378"/>
        <dbReference type="ChEBI" id="CHEBI:37565"/>
        <dbReference type="ChEBI" id="CHEBI:43474"/>
        <dbReference type="ChEBI" id="CHEBI:58189"/>
        <dbReference type="EC" id="3.6.5.4"/>
    </reaction>
</comment>
<dbReference type="InterPro" id="IPR004390">
    <property type="entry name" value="SR_rcpt_FtsY"/>
</dbReference>
<comment type="function">
    <text evidence="9">Involved in targeting and insertion of nascent membrane proteins into the cytoplasmic membrane. Acts as a receptor for the complex formed by the signal recognition particle (SRP) and the ribosome-nascent chain (RNC).</text>
</comment>
<dbReference type="Gene3D" id="1.20.120.140">
    <property type="entry name" value="Signal recognition particle SRP54, nucleotide-binding domain"/>
    <property type="match status" value="1"/>
</dbReference>
<dbReference type="InterPro" id="IPR000897">
    <property type="entry name" value="SRP54_GTPase_dom"/>
</dbReference>
<evidence type="ECO:0000256" key="1">
    <source>
        <dbReference type="ARBA" id="ARBA00022475"/>
    </source>
</evidence>
<dbReference type="SMART" id="SM00382">
    <property type="entry name" value="AAA"/>
    <property type="match status" value="1"/>
</dbReference>
<keyword evidence="5 9" id="KW-0342">GTP-binding</keyword>
<dbReference type="GO" id="GO:0003924">
    <property type="term" value="F:GTPase activity"/>
    <property type="evidence" value="ECO:0007669"/>
    <property type="project" value="UniProtKB-UniRule"/>
</dbReference>
<gene>
    <name evidence="9" type="primary">ftsY</name>
    <name evidence="11" type="ORF">DLM65_06235</name>
</gene>
<keyword evidence="2 9" id="KW-0963">Cytoplasm</keyword>
<keyword evidence="3 9" id="KW-0547">Nucleotide-binding</keyword>
<dbReference type="NCBIfam" id="TIGR00064">
    <property type="entry name" value="ftsY"/>
    <property type="match status" value="1"/>
</dbReference>
<dbReference type="InterPro" id="IPR036225">
    <property type="entry name" value="SRP/SRP_N"/>
</dbReference>
<keyword evidence="1 9" id="KW-1003">Cell membrane</keyword>
<dbReference type="AlphaFoldDB" id="A0A2W5Z7H3"/>
<sequence>MSRRMDRASLAFSEQVRDAVLLRRDLDDAFYDDLLEILIGADAGMGVAEQLVTSLRERVRLERIATAEEALNALKAEMLTLLARDRRLNLDARPSVLVVVGVNGSGKTTTLGKLGHRLSAEGMTALVAAADTFRAAAIDQMRVWADRSGIDVVAHQPGADPGAVVYDAIQAALARRIDVVLVDTAGRLHTKSNLMAELEKVRRVIERAIPDAPQETLLVIEAPTGMNAIAQARAFHQAMQLTGIVLTKLDGTSRGGTVLAIEAELDVPVKLVGLGEGIDDLNVFDPAAYLDALFAGVLELPAG</sequence>
<comment type="caution">
    <text evidence="11">The sequence shown here is derived from an EMBL/GenBank/DDBJ whole genome shotgun (WGS) entry which is preliminary data.</text>
</comment>
<evidence type="ECO:0000256" key="5">
    <source>
        <dbReference type="ARBA" id="ARBA00023134"/>
    </source>
</evidence>
<accession>A0A2W5Z7H3</accession>
<evidence type="ECO:0000256" key="7">
    <source>
        <dbReference type="ARBA" id="ARBA00023170"/>
    </source>
</evidence>
<comment type="subcellular location">
    <subcellularLocation>
        <location evidence="9">Cell membrane</location>
        <topology evidence="9">Peripheral membrane protein</topology>
        <orientation evidence="9">Cytoplasmic side</orientation>
    </subcellularLocation>
    <subcellularLocation>
        <location evidence="9">Cytoplasm</location>
    </subcellularLocation>
</comment>
<dbReference type="Pfam" id="PF00448">
    <property type="entry name" value="SRP54"/>
    <property type="match status" value="1"/>
</dbReference>
<dbReference type="FunFam" id="3.40.50.300:FF:000053">
    <property type="entry name" value="Signal recognition particle receptor FtsY"/>
    <property type="match status" value="1"/>
</dbReference>
<feature type="domain" description="SRP54-type proteins GTP-binding" evidence="10">
    <location>
        <begin position="268"/>
        <end position="281"/>
    </location>
</feature>
<dbReference type="Proteomes" id="UP000248724">
    <property type="component" value="Unassembled WGS sequence"/>
</dbReference>
<dbReference type="HAMAP" id="MF_00920">
    <property type="entry name" value="FtsY"/>
    <property type="match status" value="1"/>
</dbReference>
<dbReference type="SUPFAM" id="SSF47364">
    <property type="entry name" value="Domain of the SRP/SRP receptor G-proteins"/>
    <property type="match status" value="1"/>
</dbReference>
<dbReference type="SMART" id="SM00963">
    <property type="entry name" value="SRP54_N"/>
    <property type="match status" value="1"/>
</dbReference>
<dbReference type="Pfam" id="PF02881">
    <property type="entry name" value="SRP54_N"/>
    <property type="match status" value="1"/>
</dbReference>
<dbReference type="GO" id="GO:0005525">
    <property type="term" value="F:GTP binding"/>
    <property type="evidence" value="ECO:0007669"/>
    <property type="project" value="UniProtKB-UniRule"/>
</dbReference>
<feature type="binding site" evidence="9">
    <location>
        <begin position="101"/>
        <end position="108"/>
    </location>
    <ligand>
        <name>GTP</name>
        <dbReference type="ChEBI" id="CHEBI:37565"/>
    </ligand>
</feature>
<organism evidence="11 12">
    <name type="scientific">Candidatus Aeolococcus gillhamiae</name>
    <dbReference type="NCBI Taxonomy" id="3127015"/>
    <lineage>
        <taxon>Bacteria</taxon>
        <taxon>Bacillati</taxon>
        <taxon>Candidatus Dormiibacterota</taxon>
        <taxon>Candidatus Dormibacteria</taxon>
        <taxon>Candidatus Aeolococcales</taxon>
        <taxon>Candidatus Aeolococcaceae</taxon>
        <taxon>Candidatus Aeolococcus</taxon>
    </lineage>
</organism>
<feature type="binding site" evidence="9">
    <location>
        <begin position="247"/>
        <end position="250"/>
    </location>
    <ligand>
        <name>GTP</name>
        <dbReference type="ChEBI" id="CHEBI:37565"/>
    </ligand>
</feature>
<protein>
    <recommendedName>
        <fullName evidence="9">Signal recognition particle receptor FtsY</fullName>
        <shortName evidence="9">SRP receptor</shortName>
        <ecNumber evidence="9">3.6.5.4</ecNumber>
    </recommendedName>
</protein>
<evidence type="ECO:0000259" key="10">
    <source>
        <dbReference type="PROSITE" id="PS00300"/>
    </source>
</evidence>
<evidence type="ECO:0000256" key="2">
    <source>
        <dbReference type="ARBA" id="ARBA00022490"/>
    </source>
</evidence>
<dbReference type="SMART" id="SM00962">
    <property type="entry name" value="SRP54"/>
    <property type="match status" value="1"/>
</dbReference>
<dbReference type="GO" id="GO:0005737">
    <property type="term" value="C:cytoplasm"/>
    <property type="evidence" value="ECO:0007669"/>
    <property type="project" value="UniProtKB-SubCell"/>
</dbReference>
<comment type="similarity">
    <text evidence="9">Belongs to the GTP-binding SRP family. FtsY subfamily.</text>
</comment>
<reference evidence="11 12" key="1">
    <citation type="journal article" date="2017" name="Nature">
        <title>Atmospheric trace gases support primary production in Antarctic desert surface soil.</title>
        <authorList>
            <person name="Ji M."/>
            <person name="Greening C."/>
            <person name="Vanwonterghem I."/>
            <person name="Carere C.R."/>
            <person name="Bay S.K."/>
            <person name="Steen J.A."/>
            <person name="Montgomery K."/>
            <person name="Lines T."/>
            <person name="Beardall J."/>
            <person name="van Dorst J."/>
            <person name="Snape I."/>
            <person name="Stott M.B."/>
            <person name="Hugenholtz P."/>
            <person name="Ferrari B.C."/>
        </authorList>
    </citation>
    <scope>NUCLEOTIDE SEQUENCE [LARGE SCALE GENOMIC DNA]</scope>
    <source>
        <strain evidence="11">RRmetagenome_bin12</strain>
    </source>
</reference>
<dbReference type="GO" id="GO:0006614">
    <property type="term" value="P:SRP-dependent cotranslational protein targeting to membrane"/>
    <property type="evidence" value="ECO:0007669"/>
    <property type="project" value="InterPro"/>
</dbReference>
<dbReference type="InterPro" id="IPR003593">
    <property type="entry name" value="AAA+_ATPase"/>
</dbReference>
<dbReference type="GO" id="GO:0005886">
    <property type="term" value="C:plasma membrane"/>
    <property type="evidence" value="ECO:0007669"/>
    <property type="project" value="UniProtKB-SubCell"/>
</dbReference>
<dbReference type="PROSITE" id="PS00300">
    <property type="entry name" value="SRP54"/>
    <property type="match status" value="1"/>
</dbReference>
<dbReference type="InterPro" id="IPR027417">
    <property type="entry name" value="P-loop_NTPase"/>
</dbReference>
<keyword evidence="4 9" id="KW-0378">Hydrolase</keyword>
<dbReference type="Gene3D" id="3.40.50.300">
    <property type="entry name" value="P-loop containing nucleotide triphosphate hydrolases"/>
    <property type="match status" value="1"/>
</dbReference>
<proteinExistence type="inferred from homology"/>
<dbReference type="SUPFAM" id="SSF52540">
    <property type="entry name" value="P-loop containing nucleoside triphosphate hydrolases"/>
    <property type="match status" value="1"/>
</dbReference>
<keyword evidence="6 9" id="KW-0472">Membrane</keyword>
<keyword evidence="7 9" id="KW-0675">Receptor</keyword>
<evidence type="ECO:0000256" key="9">
    <source>
        <dbReference type="HAMAP-Rule" id="MF_00920"/>
    </source>
</evidence>
<dbReference type="GO" id="GO:0005047">
    <property type="term" value="F:signal recognition particle binding"/>
    <property type="evidence" value="ECO:0007669"/>
    <property type="project" value="TreeGrafter"/>
</dbReference>
<evidence type="ECO:0000256" key="3">
    <source>
        <dbReference type="ARBA" id="ARBA00022741"/>
    </source>
</evidence>
<dbReference type="InterPro" id="IPR042101">
    <property type="entry name" value="SRP54_N_sf"/>
</dbReference>
<evidence type="ECO:0000313" key="12">
    <source>
        <dbReference type="Proteomes" id="UP000248724"/>
    </source>
</evidence>
<evidence type="ECO:0000256" key="4">
    <source>
        <dbReference type="ARBA" id="ARBA00022801"/>
    </source>
</evidence>
<evidence type="ECO:0000256" key="8">
    <source>
        <dbReference type="ARBA" id="ARBA00048027"/>
    </source>
</evidence>
<evidence type="ECO:0000256" key="6">
    <source>
        <dbReference type="ARBA" id="ARBA00023136"/>
    </source>
</evidence>
<name>A0A2W5Z7H3_9BACT</name>
<dbReference type="EMBL" id="QHBU01000119">
    <property type="protein sequence ID" value="PZR81243.1"/>
    <property type="molecule type" value="Genomic_DNA"/>
</dbReference>
<dbReference type="PANTHER" id="PTHR43134">
    <property type="entry name" value="SIGNAL RECOGNITION PARTICLE RECEPTOR SUBUNIT ALPHA"/>
    <property type="match status" value="1"/>
</dbReference>